<gene>
    <name evidence="2" type="ORF">O181_040885</name>
</gene>
<dbReference type="AlphaFoldDB" id="A0A9Q3DHN8"/>
<keyword evidence="3" id="KW-1185">Reference proteome</keyword>
<dbReference type="EMBL" id="AVOT02016184">
    <property type="protein sequence ID" value="MBW0501170.1"/>
    <property type="molecule type" value="Genomic_DNA"/>
</dbReference>
<reference evidence="2" key="1">
    <citation type="submission" date="2021-03" db="EMBL/GenBank/DDBJ databases">
        <title>Draft genome sequence of rust myrtle Austropuccinia psidii MF-1, a brazilian biotype.</title>
        <authorList>
            <person name="Quecine M.C."/>
            <person name="Pachon D.M.R."/>
            <person name="Bonatelli M.L."/>
            <person name="Correr F.H."/>
            <person name="Franceschini L.M."/>
            <person name="Leite T.F."/>
            <person name="Margarido G.R.A."/>
            <person name="Almeida C.A."/>
            <person name="Ferrarezi J.A."/>
            <person name="Labate C.A."/>
        </authorList>
    </citation>
    <scope>NUCLEOTIDE SEQUENCE</scope>
    <source>
        <strain evidence="2">MF-1</strain>
    </source>
</reference>
<proteinExistence type="predicted"/>
<accession>A0A9Q3DHN8</accession>
<name>A0A9Q3DHN8_9BASI</name>
<protein>
    <submittedName>
        <fullName evidence="2">Uncharacterized protein</fullName>
    </submittedName>
</protein>
<feature type="region of interest" description="Disordered" evidence="1">
    <location>
        <begin position="1"/>
        <end position="27"/>
    </location>
</feature>
<comment type="caution">
    <text evidence="2">The sequence shown here is derived from an EMBL/GenBank/DDBJ whole genome shotgun (WGS) entry which is preliminary data.</text>
</comment>
<sequence>MGPQKLLGLKPNMEGAAPSRKEGIGPSRSSLFLGVVAAFPGISRTTLRGTGEDDSEEEDNSVKEEGCGSMEDDPTSVGESQGTGGQL</sequence>
<feature type="region of interest" description="Disordered" evidence="1">
    <location>
        <begin position="42"/>
        <end position="87"/>
    </location>
</feature>
<evidence type="ECO:0000313" key="2">
    <source>
        <dbReference type="EMBL" id="MBW0501170.1"/>
    </source>
</evidence>
<evidence type="ECO:0000256" key="1">
    <source>
        <dbReference type="SAM" id="MobiDB-lite"/>
    </source>
</evidence>
<organism evidence="2 3">
    <name type="scientific">Austropuccinia psidii MF-1</name>
    <dbReference type="NCBI Taxonomy" id="1389203"/>
    <lineage>
        <taxon>Eukaryota</taxon>
        <taxon>Fungi</taxon>
        <taxon>Dikarya</taxon>
        <taxon>Basidiomycota</taxon>
        <taxon>Pucciniomycotina</taxon>
        <taxon>Pucciniomycetes</taxon>
        <taxon>Pucciniales</taxon>
        <taxon>Sphaerophragmiaceae</taxon>
        <taxon>Austropuccinia</taxon>
    </lineage>
</organism>
<evidence type="ECO:0000313" key="3">
    <source>
        <dbReference type="Proteomes" id="UP000765509"/>
    </source>
</evidence>
<dbReference type="Proteomes" id="UP000765509">
    <property type="component" value="Unassembled WGS sequence"/>
</dbReference>